<dbReference type="SUPFAM" id="SSF54523">
    <property type="entry name" value="Pili subunits"/>
    <property type="match status" value="1"/>
</dbReference>
<dbReference type="Proteomes" id="UP000278085">
    <property type="component" value="Unassembled WGS sequence"/>
</dbReference>
<name>A0A430HS25_9BURK</name>
<gene>
    <name evidence="2" type="ORF">EJB06_04050</name>
</gene>
<dbReference type="Pfam" id="PF07963">
    <property type="entry name" value="N_methyl"/>
    <property type="match status" value="1"/>
</dbReference>
<dbReference type="InterPro" id="IPR045584">
    <property type="entry name" value="Pilin-like"/>
</dbReference>
<dbReference type="Pfam" id="PF16732">
    <property type="entry name" value="ComP_DUS"/>
    <property type="match status" value="1"/>
</dbReference>
<reference evidence="2 3" key="1">
    <citation type="submission" date="2018-12" db="EMBL/GenBank/DDBJ databases">
        <authorList>
            <person name="Yang E."/>
        </authorList>
    </citation>
    <scope>NUCLEOTIDE SEQUENCE [LARGE SCALE GENOMIC DNA]</scope>
    <source>
        <strain evidence="2 3">SOD</strain>
    </source>
</reference>
<dbReference type="PROSITE" id="PS00409">
    <property type="entry name" value="PROKAR_NTER_METHYL"/>
    <property type="match status" value="1"/>
</dbReference>
<dbReference type="RefSeq" id="WP_126072709.1">
    <property type="nucleotide sequence ID" value="NZ_CP051166.1"/>
</dbReference>
<organism evidence="2 3">
    <name type="scientific">Massilia atriviolacea</name>
    <dbReference type="NCBI Taxonomy" id="2495579"/>
    <lineage>
        <taxon>Bacteria</taxon>
        <taxon>Pseudomonadati</taxon>
        <taxon>Pseudomonadota</taxon>
        <taxon>Betaproteobacteria</taxon>
        <taxon>Burkholderiales</taxon>
        <taxon>Oxalobacteraceae</taxon>
        <taxon>Telluria group</taxon>
        <taxon>Massilia</taxon>
    </lineage>
</organism>
<dbReference type="InterPro" id="IPR012902">
    <property type="entry name" value="N_methyl_site"/>
</dbReference>
<dbReference type="OrthoDB" id="8592370at2"/>
<feature type="transmembrane region" description="Helical" evidence="1">
    <location>
        <begin position="12"/>
        <end position="36"/>
    </location>
</feature>
<dbReference type="AlphaFoldDB" id="A0A430HS25"/>
<accession>A0A430HS25</accession>
<keyword evidence="3" id="KW-1185">Reference proteome</keyword>
<dbReference type="EMBL" id="RXLQ01000002">
    <property type="protein sequence ID" value="RSZ60297.1"/>
    <property type="molecule type" value="Genomic_DNA"/>
</dbReference>
<dbReference type="NCBIfam" id="TIGR02532">
    <property type="entry name" value="IV_pilin_GFxxxE"/>
    <property type="match status" value="1"/>
</dbReference>
<dbReference type="GO" id="GO:0043683">
    <property type="term" value="P:type IV pilus assembly"/>
    <property type="evidence" value="ECO:0007669"/>
    <property type="project" value="InterPro"/>
</dbReference>
<evidence type="ECO:0000313" key="3">
    <source>
        <dbReference type="Proteomes" id="UP000278085"/>
    </source>
</evidence>
<evidence type="ECO:0000313" key="2">
    <source>
        <dbReference type="EMBL" id="RSZ60297.1"/>
    </source>
</evidence>
<dbReference type="InterPro" id="IPR031982">
    <property type="entry name" value="PilE-like"/>
</dbReference>
<sequence>MKRTSSHRPARGFTLIEVIITVAIVGILAAVAVPSYTKSVQKTQRSVAKGIVMEQAQLLERFATASDKGTFAGGPKGSLVSPKGATGDAIRYNIATAIPDDGSTYKVTATPTTQQASDECGALAMDHTGKQTAAKDGCW</sequence>
<comment type="caution">
    <text evidence="2">The sequence shown here is derived from an EMBL/GenBank/DDBJ whole genome shotgun (WGS) entry which is preliminary data.</text>
</comment>
<keyword evidence="1" id="KW-0472">Membrane</keyword>
<proteinExistence type="predicted"/>
<evidence type="ECO:0000256" key="1">
    <source>
        <dbReference type="SAM" id="Phobius"/>
    </source>
</evidence>
<keyword evidence="1" id="KW-0812">Transmembrane</keyword>
<keyword evidence="1" id="KW-1133">Transmembrane helix</keyword>
<protein>
    <submittedName>
        <fullName evidence="2">Type IV pilin protein</fullName>
    </submittedName>
</protein>
<dbReference type="Gene3D" id="3.30.700.10">
    <property type="entry name" value="Glycoprotein, Type 4 Pilin"/>
    <property type="match status" value="1"/>
</dbReference>